<evidence type="ECO:0000313" key="6">
    <source>
        <dbReference type="Proteomes" id="UP000503011"/>
    </source>
</evidence>
<organism evidence="5 6">
    <name type="scientific">Phytohabitans suffuscus</name>
    <dbReference type="NCBI Taxonomy" id="624315"/>
    <lineage>
        <taxon>Bacteria</taxon>
        <taxon>Bacillati</taxon>
        <taxon>Actinomycetota</taxon>
        <taxon>Actinomycetes</taxon>
        <taxon>Micromonosporales</taxon>
        <taxon>Micromonosporaceae</taxon>
    </lineage>
</organism>
<dbReference type="Proteomes" id="UP000503011">
    <property type="component" value="Chromosome"/>
</dbReference>
<evidence type="ECO:0000256" key="1">
    <source>
        <dbReference type="ARBA" id="ARBA00006484"/>
    </source>
</evidence>
<keyword evidence="6" id="KW-1185">Reference proteome</keyword>
<dbReference type="InterPro" id="IPR002347">
    <property type="entry name" value="SDR_fam"/>
</dbReference>
<dbReference type="KEGG" id="psuu:Psuf_036670"/>
<sequence>MTDNNTLSGRVAVVTGATSGIGAATARRLVAAGASVALLGRREDRLKGLTTEIGPAAVPVAVDVADQEAVYAAAATARSALGRVDLVVANAGVMLAAPFESAQTVEWDQMIGTNLNGLLYTARAFVDDLLAAAADGRAADLVLVGSIGGHQVFPNYAVYTATKAAVAHLTRGCGWTSARAAYGSKTSSRASSAPNWEPGCSTPASARHSPGCGRP</sequence>
<evidence type="ECO:0000256" key="3">
    <source>
        <dbReference type="SAM" id="MobiDB-lite"/>
    </source>
</evidence>
<dbReference type="GO" id="GO:0016491">
    <property type="term" value="F:oxidoreductase activity"/>
    <property type="evidence" value="ECO:0007669"/>
    <property type="project" value="UniProtKB-KW"/>
</dbReference>
<reference evidence="5 6" key="2">
    <citation type="submission" date="2020-03" db="EMBL/GenBank/DDBJ databases">
        <authorList>
            <person name="Ichikawa N."/>
            <person name="Kimura A."/>
            <person name="Kitahashi Y."/>
            <person name="Uohara A."/>
        </authorList>
    </citation>
    <scope>NUCLEOTIDE SEQUENCE [LARGE SCALE GENOMIC DNA]</scope>
    <source>
        <strain evidence="5 6">NBRC 105367</strain>
    </source>
</reference>
<accession>A0A6F8YJP3</accession>
<name>A0A6F8YJP3_9ACTN</name>
<dbReference type="SMART" id="SM00822">
    <property type="entry name" value="PKS_KR"/>
    <property type="match status" value="1"/>
</dbReference>
<comment type="similarity">
    <text evidence="1">Belongs to the short-chain dehydrogenases/reductases (SDR) family.</text>
</comment>
<keyword evidence="2" id="KW-0560">Oxidoreductase</keyword>
<dbReference type="Gene3D" id="3.40.50.720">
    <property type="entry name" value="NAD(P)-binding Rossmann-like Domain"/>
    <property type="match status" value="1"/>
</dbReference>
<dbReference type="PRINTS" id="PR00081">
    <property type="entry name" value="GDHRDH"/>
</dbReference>
<evidence type="ECO:0000259" key="4">
    <source>
        <dbReference type="SMART" id="SM00822"/>
    </source>
</evidence>
<dbReference type="AlphaFoldDB" id="A0A6F8YJP3"/>
<proteinExistence type="inferred from homology"/>
<evidence type="ECO:0000256" key="2">
    <source>
        <dbReference type="ARBA" id="ARBA00023002"/>
    </source>
</evidence>
<dbReference type="SUPFAM" id="SSF51735">
    <property type="entry name" value="NAD(P)-binding Rossmann-fold domains"/>
    <property type="match status" value="1"/>
</dbReference>
<dbReference type="PANTHER" id="PTHR43669">
    <property type="entry name" value="5-KETO-D-GLUCONATE 5-REDUCTASE"/>
    <property type="match status" value="1"/>
</dbReference>
<dbReference type="InterPro" id="IPR036291">
    <property type="entry name" value="NAD(P)-bd_dom_sf"/>
</dbReference>
<gene>
    <name evidence="5" type="ORF">Psuf_036670</name>
</gene>
<reference evidence="5 6" key="1">
    <citation type="submission" date="2020-03" db="EMBL/GenBank/DDBJ databases">
        <title>Whole genome shotgun sequence of Phytohabitans suffuscus NBRC 105367.</title>
        <authorList>
            <person name="Komaki H."/>
            <person name="Tamura T."/>
        </authorList>
    </citation>
    <scope>NUCLEOTIDE SEQUENCE [LARGE SCALE GENOMIC DNA]</scope>
    <source>
        <strain evidence="5 6">NBRC 105367</strain>
    </source>
</reference>
<feature type="region of interest" description="Disordered" evidence="3">
    <location>
        <begin position="186"/>
        <end position="215"/>
    </location>
</feature>
<feature type="domain" description="Ketoreductase" evidence="4">
    <location>
        <begin position="10"/>
        <end position="199"/>
    </location>
</feature>
<dbReference type="InterPro" id="IPR057326">
    <property type="entry name" value="KR_dom"/>
</dbReference>
<evidence type="ECO:0000313" key="5">
    <source>
        <dbReference type="EMBL" id="BCB86354.1"/>
    </source>
</evidence>
<dbReference type="EMBL" id="AP022871">
    <property type="protein sequence ID" value="BCB86354.1"/>
    <property type="molecule type" value="Genomic_DNA"/>
</dbReference>
<protein>
    <submittedName>
        <fullName evidence="5">Oxidoreductase</fullName>
    </submittedName>
</protein>
<dbReference type="RefSeq" id="WP_232074822.1">
    <property type="nucleotide sequence ID" value="NZ_AP022871.1"/>
</dbReference>
<dbReference type="Pfam" id="PF00106">
    <property type="entry name" value="adh_short"/>
    <property type="match status" value="1"/>
</dbReference>
<dbReference type="PANTHER" id="PTHR43669:SF3">
    <property type="entry name" value="ALCOHOL DEHYDROGENASE, PUTATIVE (AFU_ORTHOLOGUE AFUA_3G03445)-RELATED"/>
    <property type="match status" value="1"/>
</dbReference>